<dbReference type="EMBL" id="VIWU01000001">
    <property type="protein sequence ID" value="TWF79887.1"/>
    <property type="molecule type" value="Genomic_DNA"/>
</dbReference>
<accession>A0A561SYE8</accession>
<sequence length="32" mass="3315">MIATTPRGFRKATFLYSGALNVAFLNSPGAAA</sequence>
<evidence type="ECO:0000313" key="2">
    <source>
        <dbReference type="Proteomes" id="UP000321261"/>
    </source>
</evidence>
<keyword evidence="2" id="KW-1185">Reference proteome</keyword>
<dbReference type="AlphaFoldDB" id="A0A561SYE8"/>
<dbReference type="Proteomes" id="UP000321261">
    <property type="component" value="Unassembled WGS sequence"/>
</dbReference>
<gene>
    <name evidence="1" type="ORF">FHX44_115823</name>
</gene>
<name>A0A561SYE8_9PSEU</name>
<evidence type="ECO:0000313" key="1">
    <source>
        <dbReference type="EMBL" id="TWF79887.1"/>
    </source>
</evidence>
<reference evidence="1 2" key="1">
    <citation type="submission" date="2019-06" db="EMBL/GenBank/DDBJ databases">
        <title>Sequencing the genomes of 1000 actinobacteria strains.</title>
        <authorList>
            <person name="Klenk H.-P."/>
        </authorList>
    </citation>
    <scope>NUCLEOTIDE SEQUENCE [LARGE SCALE GENOMIC DNA]</scope>
    <source>
        <strain evidence="1 2">DSM 45671</strain>
    </source>
</reference>
<protein>
    <submittedName>
        <fullName evidence="1">Uncharacterized protein</fullName>
    </submittedName>
</protein>
<proteinExistence type="predicted"/>
<organism evidence="1 2">
    <name type="scientific">Pseudonocardia hierapolitana</name>
    <dbReference type="NCBI Taxonomy" id="1128676"/>
    <lineage>
        <taxon>Bacteria</taxon>
        <taxon>Bacillati</taxon>
        <taxon>Actinomycetota</taxon>
        <taxon>Actinomycetes</taxon>
        <taxon>Pseudonocardiales</taxon>
        <taxon>Pseudonocardiaceae</taxon>
        <taxon>Pseudonocardia</taxon>
    </lineage>
</organism>
<comment type="caution">
    <text evidence="1">The sequence shown here is derived from an EMBL/GenBank/DDBJ whole genome shotgun (WGS) entry which is preliminary data.</text>
</comment>